<name>A0A0E3ZSV1_9BACT</name>
<dbReference type="PATRIC" id="fig|1379870.5.peg.1367"/>
<gene>
    <name evidence="1" type="ORF">SD10_06305</name>
</gene>
<organism evidence="1 2">
    <name type="scientific">Spirosoma radiotolerans</name>
    <dbReference type="NCBI Taxonomy" id="1379870"/>
    <lineage>
        <taxon>Bacteria</taxon>
        <taxon>Pseudomonadati</taxon>
        <taxon>Bacteroidota</taxon>
        <taxon>Cytophagia</taxon>
        <taxon>Cytophagales</taxon>
        <taxon>Cytophagaceae</taxon>
        <taxon>Spirosoma</taxon>
    </lineage>
</organism>
<evidence type="ECO:0000313" key="1">
    <source>
        <dbReference type="EMBL" id="AKD54580.1"/>
    </source>
</evidence>
<proteinExistence type="predicted"/>
<evidence type="ECO:0000313" key="2">
    <source>
        <dbReference type="Proteomes" id="UP000033054"/>
    </source>
</evidence>
<sequence length="420" mass="48585">MYVSQLLAFSAKAKRFTNQVWPGMSIGPACIFRQNGPAFLINHPRPPVNATYLGDSIYRLEQADLALAGTAQTDINGYLTAHHHYDQSFFISHNQFYAELFHELHHVYQRNHIKTIQFDNPAILLTYPEDHRNDALKQYENECLLAMVQGPAEQFTTNLNRFFSCRMARKNIIGEKYLNYEKSVESAEGPATYCEYKYMQAFGLSLAEKQYIDKRFFYTLIEPSYGREGLRNKHLLTGMLQCLLLSRTVKNWQSAYYQSGLSLNDYFFTKFIPKQISLPDLATYQARATYFTALVKEKHTQHLAAFHQQDGVKVTLLFKRVPDFRGFDPMHAESMNDSLTLHSTLFKVGKSNNHLTIVDQPVLSLTRDQIWFVKQVTFFVPASAVSFNNNTFTCQTQQVAVSWQYLMHEKTRDGYILMVE</sequence>
<protein>
    <submittedName>
        <fullName evidence="1">Uncharacterized protein</fullName>
    </submittedName>
</protein>
<dbReference type="Proteomes" id="UP000033054">
    <property type="component" value="Chromosome"/>
</dbReference>
<accession>A0A0E3ZSV1</accession>
<dbReference type="HOGENOM" id="CLU_686340_0_0_10"/>
<keyword evidence="2" id="KW-1185">Reference proteome</keyword>
<dbReference type="AlphaFoldDB" id="A0A0E3ZSV1"/>
<reference evidence="1 2" key="1">
    <citation type="journal article" date="2014" name="Curr. Microbiol.">
        <title>Spirosoma radiotolerans sp. nov., a gamma-radiation-resistant bacterium isolated from gamma ray-irradiated soil.</title>
        <authorList>
            <person name="Lee J.J."/>
            <person name="Srinivasan S."/>
            <person name="Lim S."/>
            <person name="Joe M."/>
            <person name="Im S."/>
            <person name="Bae S.I."/>
            <person name="Park K.R."/>
            <person name="Han J.H."/>
            <person name="Park S.H."/>
            <person name="Joo B.M."/>
            <person name="Park S.J."/>
            <person name="Kim M.K."/>
        </authorList>
    </citation>
    <scope>NUCLEOTIDE SEQUENCE [LARGE SCALE GENOMIC DNA]</scope>
    <source>
        <strain evidence="1 2">DG5A</strain>
    </source>
</reference>
<dbReference type="KEGG" id="srd:SD10_06305"/>
<dbReference type="EMBL" id="CP010429">
    <property type="protein sequence ID" value="AKD54580.1"/>
    <property type="molecule type" value="Genomic_DNA"/>
</dbReference>